<dbReference type="Proteomes" id="UP000813385">
    <property type="component" value="Unassembled WGS sequence"/>
</dbReference>
<accession>A0A8K0TF71</accession>
<gene>
    <name evidence="3" type="ORF">B0T11DRAFT_93642</name>
</gene>
<feature type="domain" description="Biotin-protein ligase N-terminal" evidence="2">
    <location>
        <begin position="89"/>
        <end position="134"/>
    </location>
</feature>
<dbReference type="SUPFAM" id="SSF52317">
    <property type="entry name" value="Class I glutamine amidotransferase-like"/>
    <property type="match status" value="1"/>
</dbReference>
<proteinExistence type="predicted"/>
<evidence type="ECO:0000313" key="4">
    <source>
        <dbReference type="Proteomes" id="UP000813385"/>
    </source>
</evidence>
<feature type="signal peptide" evidence="1">
    <location>
        <begin position="1"/>
        <end position="28"/>
    </location>
</feature>
<keyword evidence="4" id="KW-1185">Reference proteome</keyword>
<evidence type="ECO:0000313" key="3">
    <source>
        <dbReference type="EMBL" id="KAH7363424.1"/>
    </source>
</evidence>
<comment type="caution">
    <text evidence="3">The sequence shown here is derived from an EMBL/GenBank/DDBJ whole genome shotgun (WGS) entry which is preliminary data.</text>
</comment>
<evidence type="ECO:0000259" key="2">
    <source>
        <dbReference type="Pfam" id="PF09825"/>
    </source>
</evidence>
<sequence length="272" mass="29499">MFTSNTSFVSLRNIMLAGMALFSGSVSAVDRRPKALVYRGPTSCDGCPESVGDLLSKSPWNFKVIYAGPHESIDVNRETLAEVQIFAHGGGPDVDKAWNAVKKFAPSLQNFVSSGGIYMGFCLGAYLAGNSDDFPGFNLLPPGVNVVSEIQQKHAEVTNTKDTIIQLDWKYTSGKVEQNKWAYFQEGAAMTGLNGFFNNGGRGRIIANYSMNDNVAASVTPYGRGWVGVVGTHPEADKSWYKLEKISNPDGYSYDMGFDFINATLNAGKTTP</sequence>
<organism evidence="3 4">
    <name type="scientific">Plectosphaerella cucumerina</name>
    <dbReference type="NCBI Taxonomy" id="40658"/>
    <lineage>
        <taxon>Eukaryota</taxon>
        <taxon>Fungi</taxon>
        <taxon>Dikarya</taxon>
        <taxon>Ascomycota</taxon>
        <taxon>Pezizomycotina</taxon>
        <taxon>Sordariomycetes</taxon>
        <taxon>Hypocreomycetidae</taxon>
        <taxon>Glomerellales</taxon>
        <taxon>Plectosphaerellaceae</taxon>
        <taxon>Plectosphaerella</taxon>
    </lineage>
</organism>
<name>A0A8K0TF71_9PEZI</name>
<dbReference type="Pfam" id="PF09825">
    <property type="entry name" value="BPL_N"/>
    <property type="match status" value="1"/>
</dbReference>
<reference evidence="3" key="1">
    <citation type="journal article" date="2021" name="Nat. Commun.">
        <title>Genetic determinants of endophytism in the Arabidopsis root mycobiome.</title>
        <authorList>
            <person name="Mesny F."/>
            <person name="Miyauchi S."/>
            <person name="Thiergart T."/>
            <person name="Pickel B."/>
            <person name="Atanasova L."/>
            <person name="Karlsson M."/>
            <person name="Huettel B."/>
            <person name="Barry K.W."/>
            <person name="Haridas S."/>
            <person name="Chen C."/>
            <person name="Bauer D."/>
            <person name="Andreopoulos W."/>
            <person name="Pangilinan J."/>
            <person name="LaButti K."/>
            <person name="Riley R."/>
            <person name="Lipzen A."/>
            <person name="Clum A."/>
            <person name="Drula E."/>
            <person name="Henrissat B."/>
            <person name="Kohler A."/>
            <person name="Grigoriev I.V."/>
            <person name="Martin F.M."/>
            <person name="Hacquard S."/>
        </authorList>
    </citation>
    <scope>NUCLEOTIDE SEQUENCE</scope>
    <source>
        <strain evidence="3">MPI-CAGE-AT-0016</strain>
    </source>
</reference>
<feature type="chain" id="PRO_5035427733" description="Biotin-protein ligase N-terminal domain-containing protein" evidence="1">
    <location>
        <begin position="29"/>
        <end position="272"/>
    </location>
</feature>
<dbReference type="AlphaFoldDB" id="A0A8K0TF71"/>
<dbReference type="InterPro" id="IPR029062">
    <property type="entry name" value="Class_I_gatase-like"/>
</dbReference>
<dbReference type="OrthoDB" id="10250105at2759"/>
<dbReference type="EMBL" id="JAGPXD010000003">
    <property type="protein sequence ID" value="KAH7363424.1"/>
    <property type="molecule type" value="Genomic_DNA"/>
</dbReference>
<keyword evidence="1" id="KW-0732">Signal</keyword>
<evidence type="ECO:0000256" key="1">
    <source>
        <dbReference type="SAM" id="SignalP"/>
    </source>
</evidence>
<dbReference type="InterPro" id="IPR019197">
    <property type="entry name" value="Biotin-prot_ligase_N"/>
</dbReference>
<protein>
    <recommendedName>
        <fullName evidence="2">Biotin-protein ligase N-terminal domain-containing protein</fullName>
    </recommendedName>
</protein>